<keyword evidence="2" id="KW-0378">Hydrolase</keyword>
<keyword evidence="4" id="KW-0732">Signal</keyword>
<dbReference type="InterPro" id="IPR041447">
    <property type="entry name" value="Mannosidase_ig"/>
</dbReference>
<dbReference type="GO" id="GO:0004553">
    <property type="term" value="F:hydrolase activity, hydrolyzing O-glycosyl compounds"/>
    <property type="evidence" value="ECO:0007669"/>
    <property type="project" value="InterPro"/>
</dbReference>
<name>A0A1H3NUE9_9PSEU</name>
<dbReference type="SUPFAM" id="SSF51445">
    <property type="entry name" value="(Trans)glycosidases"/>
    <property type="match status" value="1"/>
</dbReference>
<dbReference type="RefSeq" id="WP_091295031.1">
    <property type="nucleotide sequence ID" value="NZ_FNON01000007.1"/>
</dbReference>
<feature type="domain" description="Beta-mannosidase-like galactose-binding" evidence="8">
    <location>
        <begin position="71"/>
        <end position="185"/>
    </location>
</feature>
<feature type="chain" id="PRO_5011633316" evidence="4">
    <location>
        <begin position="29"/>
        <end position="902"/>
    </location>
</feature>
<dbReference type="PANTHER" id="PTHR43536:SF1">
    <property type="entry name" value="MANNOSYLGLYCOPROTEIN ENDO-BETA-MANNOSIDASE"/>
    <property type="match status" value="1"/>
</dbReference>
<protein>
    <submittedName>
        <fullName evidence="9">Exo-1,4-beta-D-glucosaminidase</fullName>
    </submittedName>
</protein>
<dbReference type="InterPro" id="IPR036156">
    <property type="entry name" value="Beta-gal/glucu_dom_sf"/>
</dbReference>
<evidence type="ECO:0000256" key="4">
    <source>
        <dbReference type="SAM" id="SignalP"/>
    </source>
</evidence>
<gene>
    <name evidence="9" type="ORF">SAMN05421504_107440</name>
</gene>
<evidence type="ECO:0000259" key="5">
    <source>
        <dbReference type="Pfam" id="PF00703"/>
    </source>
</evidence>
<dbReference type="EMBL" id="FNON01000007">
    <property type="protein sequence ID" value="SDY91759.1"/>
    <property type="molecule type" value="Genomic_DNA"/>
</dbReference>
<feature type="domain" description="Glycoside hydrolase family 2 immunoglobulin-like beta-sandwich" evidence="5">
    <location>
        <begin position="236"/>
        <end position="346"/>
    </location>
</feature>
<evidence type="ECO:0000259" key="7">
    <source>
        <dbReference type="Pfam" id="PF18368"/>
    </source>
</evidence>
<proteinExistence type="inferred from homology"/>
<comment type="similarity">
    <text evidence="1">Belongs to the glycosyl hydrolase 2 family.</text>
</comment>
<evidence type="ECO:0000256" key="1">
    <source>
        <dbReference type="ARBA" id="ARBA00007401"/>
    </source>
</evidence>
<dbReference type="Pfam" id="PF17786">
    <property type="entry name" value="Mannosidase_ig"/>
    <property type="match status" value="1"/>
</dbReference>
<keyword evidence="3" id="KW-0326">Glycosidase</keyword>
<feature type="signal peptide" evidence="4">
    <location>
        <begin position="1"/>
        <end position="28"/>
    </location>
</feature>
<dbReference type="InterPro" id="IPR008979">
    <property type="entry name" value="Galactose-bd-like_sf"/>
</dbReference>
<evidence type="ECO:0000313" key="9">
    <source>
        <dbReference type="EMBL" id="SDY91759.1"/>
    </source>
</evidence>
<dbReference type="InterPro" id="IPR006102">
    <property type="entry name" value="Ig-like_GH2"/>
</dbReference>
<dbReference type="Pfam" id="PF22666">
    <property type="entry name" value="Glyco_hydro_2_N2"/>
    <property type="match status" value="1"/>
</dbReference>
<dbReference type="Pfam" id="PF00703">
    <property type="entry name" value="Glyco_hydro_2"/>
    <property type="match status" value="1"/>
</dbReference>
<evidence type="ECO:0000256" key="2">
    <source>
        <dbReference type="ARBA" id="ARBA00022801"/>
    </source>
</evidence>
<evidence type="ECO:0000259" key="6">
    <source>
        <dbReference type="Pfam" id="PF17786"/>
    </source>
</evidence>
<dbReference type="InterPro" id="IPR043534">
    <property type="entry name" value="EBDG/EBM"/>
</dbReference>
<evidence type="ECO:0000259" key="8">
    <source>
        <dbReference type="Pfam" id="PF22666"/>
    </source>
</evidence>
<reference evidence="9 10" key="1">
    <citation type="submission" date="2016-10" db="EMBL/GenBank/DDBJ databases">
        <authorList>
            <person name="de Groot N.N."/>
        </authorList>
    </citation>
    <scope>NUCLEOTIDE SEQUENCE [LARGE SCALE GENOMIC DNA]</scope>
    <source>
        <strain evidence="9 10">CPCC 202699</strain>
    </source>
</reference>
<feature type="domain" description="Mannosidase Ig/CBM-like" evidence="6">
    <location>
        <begin position="692"/>
        <end position="771"/>
    </location>
</feature>
<dbReference type="Gene3D" id="3.20.20.80">
    <property type="entry name" value="Glycosidases"/>
    <property type="match status" value="1"/>
</dbReference>
<dbReference type="PANTHER" id="PTHR43536">
    <property type="entry name" value="MANNOSYLGLYCOPROTEIN ENDO-BETA-MANNOSIDASE"/>
    <property type="match status" value="1"/>
</dbReference>
<feature type="domain" description="Exo-beta-D-glucosaminidase Ig-fold" evidence="7">
    <location>
        <begin position="784"/>
        <end position="892"/>
    </location>
</feature>
<dbReference type="STRING" id="589385.SAMN05421504_107440"/>
<evidence type="ECO:0000313" key="10">
    <source>
        <dbReference type="Proteomes" id="UP000199515"/>
    </source>
</evidence>
<dbReference type="InterPro" id="IPR041351">
    <property type="entry name" value="Ig_GlcNase"/>
</dbReference>
<keyword evidence="10" id="KW-1185">Reference proteome</keyword>
<dbReference type="Gene3D" id="2.60.40.10">
    <property type="entry name" value="Immunoglobulins"/>
    <property type="match status" value="3"/>
</dbReference>
<evidence type="ECO:0000256" key="3">
    <source>
        <dbReference type="ARBA" id="ARBA00023295"/>
    </source>
</evidence>
<dbReference type="Pfam" id="PF18368">
    <property type="entry name" value="Ig_GlcNase"/>
    <property type="match status" value="1"/>
</dbReference>
<dbReference type="SUPFAM" id="SSF49303">
    <property type="entry name" value="beta-Galactosidase/glucuronidase domain"/>
    <property type="match status" value="3"/>
</dbReference>
<dbReference type="InterPro" id="IPR054593">
    <property type="entry name" value="Beta-mannosidase-like_N2"/>
</dbReference>
<dbReference type="SUPFAM" id="SSF49785">
    <property type="entry name" value="Galactose-binding domain-like"/>
    <property type="match status" value="1"/>
</dbReference>
<dbReference type="OrthoDB" id="9758603at2"/>
<dbReference type="InterPro" id="IPR017853">
    <property type="entry name" value="GH"/>
</dbReference>
<dbReference type="AlphaFoldDB" id="A0A1H3NUE9"/>
<dbReference type="Gene3D" id="2.60.120.260">
    <property type="entry name" value="Galactose-binding domain-like"/>
    <property type="match status" value="1"/>
</dbReference>
<dbReference type="InterPro" id="IPR013783">
    <property type="entry name" value="Ig-like_fold"/>
</dbReference>
<dbReference type="Proteomes" id="UP000199515">
    <property type="component" value="Unassembled WGS sequence"/>
</dbReference>
<sequence>MPAKRRAPWLVAILVLPYLMSGSTPVQAEEAPFDAATTAAPGEVQTIPAFRLQSSAKATQGGTKISTPAYDDSSWVPVPARSTVMGGLISAGKYPDLNYSTNLRDKVDKADFTVPWWYRKTFTAKPQDGVHTFLRLPGGVIPSAEIWVNGTKVAGPDKVAGAYPEHDFDISPLLRSGVNALAIKAFPADLCLNLDTDPCKHLSIGFLDWSQPPPDNSMGLWRDVQLAESGAVTLRHPRVLTSLQVPALTSADLTVQADLTNNTADPVTTTARGTIGTISFNQDVRLAPRETKTVTFAPEQFSQLHVANPKVWWPAQMGGQPMYHLALTVSVGGKLSDQGKADFGVRRVESAINPEGDRYYEVNGKPFLVRGAGWQPDLFLRNNPQRMKDEFGYMRDLGLNTIRLEGKEENDEFYQLANQMGIMVLAGWECCTRWQAYVEDYDWWTPADLAIAKASATTEGLRLRNHPSVLGFYVGSDTAPTEPVERAYLDGLAASGWDAPIISSINWRASPVLGESGNKGWGPYWWVPPNYFYGDQRGGAFGFEAEHGPGPAIPDLTALKKILSPKELEKLWKDGKSVQFHLSPSDNFDTLAEFHKAIVERYGEPRDLTDFVMKSQLANYEVNRAQFEAFGVNQSKSEHPATGTIYWMLNNAWPSLFWHLYDYSMAPSGGYFGAKKALRPLHVQYTYDDGMVALVNTGLTEVPGLSIQTTILDENGVALHDQTTPATAPANGAARLVDVPLPEGVPTTYFLRLQLRDSAGKLLDRNVYWLSTKPDTVDYEDLGWRTSPQIDYADYTDLERIPEQKVDVKAASKATGDDITTTVTMTNPGSKVAFFLRATVTKGSAEDEVAPAVWSDDYVTIWPGESVTLTAQYRRSDLGGATPTVKVGGVNVENLRVTAPIK</sequence>
<dbReference type="GO" id="GO:0005975">
    <property type="term" value="P:carbohydrate metabolic process"/>
    <property type="evidence" value="ECO:0007669"/>
    <property type="project" value="InterPro"/>
</dbReference>
<organism evidence="9 10">
    <name type="scientific">Amycolatopsis xylanica</name>
    <dbReference type="NCBI Taxonomy" id="589385"/>
    <lineage>
        <taxon>Bacteria</taxon>
        <taxon>Bacillati</taxon>
        <taxon>Actinomycetota</taxon>
        <taxon>Actinomycetes</taxon>
        <taxon>Pseudonocardiales</taxon>
        <taxon>Pseudonocardiaceae</taxon>
        <taxon>Amycolatopsis</taxon>
    </lineage>
</organism>
<accession>A0A1H3NUE9</accession>